<organism evidence="2 3">
    <name type="scientific">Candidatus Daviesbacteria bacterium RIFCSPLOWO2_02_FULL_38_15</name>
    <dbReference type="NCBI Taxonomy" id="1797794"/>
    <lineage>
        <taxon>Bacteria</taxon>
        <taxon>Candidatus Daviesiibacteriota</taxon>
    </lineage>
</organism>
<reference evidence="2 3" key="1">
    <citation type="journal article" date="2016" name="Nat. Commun.">
        <title>Thousands of microbial genomes shed light on interconnected biogeochemical processes in an aquifer system.</title>
        <authorList>
            <person name="Anantharaman K."/>
            <person name="Brown C.T."/>
            <person name="Hug L.A."/>
            <person name="Sharon I."/>
            <person name="Castelle C.J."/>
            <person name="Probst A.J."/>
            <person name="Thomas B.C."/>
            <person name="Singh A."/>
            <person name="Wilkins M.J."/>
            <person name="Karaoz U."/>
            <person name="Brodie E.L."/>
            <person name="Williams K.H."/>
            <person name="Hubbard S.S."/>
            <person name="Banfield J.F."/>
        </authorList>
    </citation>
    <scope>NUCLEOTIDE SEQUENCE [LARGE SCALE GENOMIC DNA]</scope>
</reference>
<dbReference type="EMBL" id="MFDV01000007">
    <property type="protein sequence ID" value="OGE72553.1"/>
    <property type="molecule type" value="Genomic_DNA"/>
</dbReference>
<evidence type="ECO:0000313" key="2">
    <source>
        <dbReference type="EMBL" id="OGE72553.1"/>
    </source>
</evidence>
<accession>A0A1F5N4R3</accession>
<protein>
    <recommendedName>
        <fullName evidence="1">Cas12a REC1 domain-containing protein</fullName>
    </recommendedName>
</protein>
<dbReference type="Pfam" id="PF18501">
    <property type="entry name" value="REC1"/>
    <property type="match status" value="1"/>
</dbReference>
<evidence type="ECO:0000313" key="3">
    <source>
        <dbReference type="Proteomes" id="UP000177057"/>
    </source>
</evidence>
<dbReference type="AlphaFoldDB" id="A0A1F5N4R3"/>
<dbReference type="Proteomes" id="UP000177057">
    <property type="component" value="Unassembled WGS sequence"/>
</dbReference>
<name>A0A1F5N4R3_9BACT</name>
<feature type="domain" description="Cas12a REC1" evidence="1">
    <location>
        <begin position="55"/>
        <end position="239"/>
    </location>
</feature>
<dbReference type="STRING" id="1797794.A3H40_00430"/>
<evidence type="ECO:0000259" key="1">
    <source>
        <dbReference type="Pfam" id="PF18501"/>
    </source>
</evidence>
<proteinExistence type="predicted"/>
<sequence>MSVFDQFTNLYSLSKTLRFELKPEGKTLKNMREHLRWDEKLQTFFADQEVEDAYQTLKPIFDKLHEEFINDSLNSEQVKNIDFSEYLSEYLIEYKAKKDLQNTEKKLREEIGKAFIEAGEKWKEKKYPKYGWKKGSTVANGSDILLTQDLLKLIKDLNTNDQKIKKIIEETFKGFFTYFSGFNQNRENYYTTKDERTTAVATRIVHENLPKFCDNLIQFEYIVKKKNDGTEERTKRKSEYLNAYKYLNDQGKITQIKDAESGKMIDAYAITEDIFRISHFSSCLSQSGIEKYNQIIGHYNLLINLYNQTKEREEKHLDKKEKIFKRLPPFKTLWKQIGCGKKDPPFFKLTHNTKAQAQENKEKYNKPYSVEQILEQAKIAGEKYFQEKSDDGIINTVPEFLRYILEKENDNYEGVYWSKAALNTISNKYFTNYHDLKDRLKIAEVFQKATKGSEEDVKIPEAIELEGLFAVLNSTDNWKEEGIFFKESLTERLKDEKENSRNQKRQKIIQEAEKSSQALLRMIFSDVREHIEQFFDTSEIIETIDEYKSKESKEIIKA</sequence>
<comment type="caution">
    <text evidence="2">The sequence shown here is derived from an EMBL/GenBank/DDBJ whole genome shotgun (WGS) entry which is preliminary data.</text>
</comment>
<dbReference type="InterPro" id="IPR040787">
    <property type="entry name" value="Cas12a_REC1"/>
</dbReference>
<gene>
    <name evidence="2" type="ORF">A3H40_00430</name>
</gene>